<dbReference type="Proteomes" id="UP000766570">
    <property type="component" value="Unassembled WGS sequence"/>
</dbReference>
<dbReference type="Pfam" id="PF00701">
    <property type="entry name" value="DHDPS"/>
    <property type="match status" value="1"/>
</dbReference>
<dbReference type="EC" id="4.3.3.7" evidence="4"/>
<keyword evidence="2 3" id="KW-0456">Lyase</keyword>
<dbReference type="EMBL" id="JAGIOE010000001">
    <property type="protein sequence ID" value="MBP2376394.1"/>
    <property type="molecule type" value="Genomic_DNA"/>
</dbReference>
<protein>
    <submittedName>
        <fullName evidence="4">4-hydroxy-tetrahydrodipicolinate synthase</fullName>
        <ecNumber evidence="4">4.3.3.7</ecNumber>
    </submittedName>
</protein>
<proteinExistence type="inferred from homology"/>
<dbReference type="InterPro" id="IPR002220">
    <property type="entry name" value="DapA-like"/>
</dbReference>
<dbReference type="PANTHER" id="PTHR12128:SF66">
    <property type="entry name" value="4-HYDROXY-2-OXOGLUTARATE ALDOLASE, MITOCHONDRIAL"/>
    <property type="match status" value="1"/>
</dbReference>
<evidence type="ECO:0000256" key="2">
    <source>
        <dbReference type="ARBA" id="ARBA00023239"/>
    </source>
</evidence>
<evidence type="ECO:0000313" key="4">
    <source>
        <dbReference type="EMBL" id="MBP2376394.1"/>
    </source>
</evidence>
<dbReference type="PRINTS" id="PR00146">
    <property type="entry name" value="DHPICSNTHASE"/>
</dbReference>
<dbReference type="PIRSF" id="PIRSF001365">
    <property type="entry name" value="DHDPS"/>
    <property type="match status" value="1"/>
</dbReference>
<evidence type="ECO:0000313" key="5">
    <source>
        <dbReference type="Proteomes" id="UP000766570"/>
    </source>
</evidence>
<reference evidence="4 5" key="1">
    <citation type="submission" date="2021-03" db="EMBL/GenBank/DDBJ databases">
        <title>Sequencing the genomes of 1000 actinobacteria strains.</title>
        <authorList>
            <person name="Klenk H.-P."/>
        </authorList>
    </citation>
    <scope>NUCLEOTIDE SEQUENCE [LARGE SCALE GENOMIC DNA]</scope>
    <source>
        <strain evidence="4 5">DSM 15454</strain>
    </source>
</reference>
<dbReference type="PANTHER" id="PTHR12128">
    <property type="entry name" value="DIHYDRODIPICOLINATE SYNTHASE"/>
    <property type="match status" value="1"/>
</dbReference>
<evidence type="ECO:0000256" key="3">
    <source>
        <dbReference type="PIRNR" id="PIRNR001365"/>
    </source>
</evidence>
<name>A0ABS4WJL6_9MICC</name>
<dbReference type="InterPro" id="IPR013785">
    <property type="entry name" value="Aldolase_TIM"/>
</dbReference>
<comment type="similarity">
    <text evidence="1 3">Belongs to the DapA family.</text>
</comment>
<evidence type="ECO:0000256" key="1">
    <source>
        <dbReference type="ARBA" id="ARBA00007592"/>
    </source>
</evidence>
<dbReference type="SMART" id="SM01130">
    <property type="entry name" value="DHDPS"/>
    <property type="match status" value="1"/>
</dbReference>
<dbReference type="SUPFAM" id="SSF51569">
    <property type="entry name" value="Aldolase"/>
    <property type="match status" value="1"/>
</dbReference>
<dbReference type="Gene3D" id="3.20.20.70">
    <property type="entry name" value="Aldolase class I"/>
    <property type="match status" value="1"/>
</dbReference>
<dbReference type="GO" id="GO:0008840">
    <property type="term" value="F:4-hydroxy-tetrahydrodipicolinate synthase activity"/>
    <property type="evidence" value="ECO:0007669"/>
    <property type="project" value="UniProtKB-EC"/>
</dbReference>
<sequence>MKPSTMFTGLSAFPLTPLTDAGIDEPAFERLVARVAAAGVDSICVLGSTGSYAYLDRAERARAVELAMAGAGNVPVLAGVGALRTRDVLRHVEDAQECGASGVLLAPMSYQPLGDDEVFGLYEDVTANLSVPLVVYDNPTTTRVVFSDELHARIAQLPGVLSIKIPPVPADPEQAKVRVSSLRAGLPGHVTIGVSGDGAAAAGLLAGCDAWYSVIAGILPEPCLAITRAATAGNADLARSLSMDLEPLWQLMARFGSYRVASAVAEDLGLVSAGNLPAPVQGLDGNGRAAVARALEEMKIPG</sequence>
<organism evidence="4 5">
    <name type="scientific">Paeniglutamicibacter psychrophenolicus</name>
    <dbReference type="NCBI Taxonomy" id="257454"/>
    <lineage>
        <taxon>Bacteria</taxon>
        <taxon>Bacillati</taxon>
        <taxon>Actinomycetota</taxon>
        <taxon>Actinomycetes</taxon>
        <taxon>Micrococcales</taxon>
        <taxon>Micrococcaceae</taxon>
        <taxon>Paeniglutamicibacter</taxon>
    </lineage>
</organism>
<comment type="caution">
    <text evidence="4">The sequence shown here is derived from an EMBL/GenBank/DDBJ whole genome shotgun (WGS) entry which is preliminary data.</text>
</comment>
<dbReference type="CDD" id="cd00408">
    <property type="entry name" value="DHDPS-like"/>
    <property type="match status" value="1"/>
</dbReference>
<keyword evidence="5" id="KW-1185">Reference proteome</keyword>
<dbReference type="RefSeq" id="WP_342592566.1">
    <property type="nucleotide sequence ID" value="NZ_BAAAMI010000012.1"/>
</dbReference>
<accession>A0ABS4WJL6</accession>
<gene>
    <name evidence="4" type="ORF">JOF46_004306</name>
</gene>